<keyword evidence="1" id="KW-0732">Signal</keyword>
<dbReference type="RefSeq" id="WP_009132249.1">
    <property type="nucleotide sequence ID" value="NZ_JH992945.1"/>
</dbReference>
<dbReference type="EMBL" id="ADLF01000023">
    <property type="protein sequence ID" value="EKU88042.1"/>
    <property type="molecule type" value="Genomic_DNA"/>
</dbReference>
<feature type="chain" id="PRO_5003926712" description="Major fimbrial subunit protein N-terminal domain-containing protein" evidence="1">
    <location>
        <begin position="25"/>
        <end position="1052"/>
    </location>
</feature>
<accession>K9EAT5</accession>
<proteinExistence type="predicted"/>
<evidence type="ECO:0000313" key="2">
    <source>
        <dbReference type="EMBL" id="EKU88042.1"/>
    </source>
</evidence>
<dbReference type="AlphaFoldDB" id="K9EAT5"/>
<organism evidence="2 3">
    <name type="scientific">Bacteroides oleiciplenus YIT 12058</name>
    <dbReference type="NCBI Taxonomy" id="742727"/>
    <lineage>
        <taxon>Bacteria</taxon>
        <taxon>Pseudomonadati</taxon>
        <taxon>Bacteroidota</taxon>
        <taxon>Bacteroidia</taxon>
        <taxon>Bacteroidales</taxon>
        <taxon>Bacteroidaceae</taxon>
        <taxon>Bacteroides</taxon>
    </lineage>
</organism>
<dbReference type="HOGENOM" id="CLU_003643_0_0_10"/>
<keyword evidence="3" id="KW-1185">Reference proteome</keyword>
<dbReference type="STRING" id="742727.HMPREF9447_04788"/>
<dbReference type="OrthoDB" id="1099411at2"/>
<reference evidence="2 3" key="1">
    <citation type="submission" date="2012-09" db="EMBL/GenBank/DDBJ databases">
        <title>The Genome Sequence of Bacteroides oleiciplenus YIT 12058.</title>
        <authorList>
            <consortium name="The Broad Institute Genome Sequencing Platform"/>
            <person name="Earl A."/>
            <person name="Ward D."/>
            <person name="Feldgarden M."/>
            <person name="Gevers D."/>
            <person name="Morotomi M."/>
            <person name="Walker B."/>
            <person name="Young S.K."/>
            <person name="Zeng Q."/>
            <person name="Gargeya S."/>
            <person name="Fitzgerald M."/>
            <person name="Haas B."/>
            <person name="Abouelleil A."/>
            <person name="Alvarado L."/>
            <person name="Arachchi H.M."/>
            <person name="Berlin A.M."/>
            <person name="Chapman S.B."/>
            <person name="Goldberg J."/>
            <person name="Griggs A."/>
            <person name="Gujja S."/>
            <person name="Hansen M."/>
            <person name="Howarth C."/>
            <person name="Imamovic A."/>
            <person name="Larimer J."/>
            <person name="McCowen C."/>
            <person name="Montmayeur A."/>
            <person name="Murphy C."/>
            <person name="Neiman D."/>
            <person name="Pearson M."/>
            <person name="Priest M."/>
            <person name="Roberts A."/>
            <person name="Saif S."/>
            <person name="Shea T."/>
            <person name="Sisk P."/>
            <person name="Sykes S."/>
            <person name="Wortman J."/>
            <person name="Nusbaum C."/>
            <person name="Birren B."/>
        </authorList>
    </citation>
    <scope>NUCLEOTIDE SEQUENCE [LARGE SCALE GENOMIC DNA]</scope>
    <source>
        <strain evidence="2 3">YIT 12058</strain>
    </source>
</reference>
<dbReference type="Proteomes" id="UP000009872">
    <property type="component" value="Unassembled WGS sequence"/>
</dbReference>
<dbReference type="Gene3D" id="2.60.40.1080">
    <property type="match status" value="1"/>
</dbReference>
<evidence type="ECO:0000256" key="1">
    <source>
        <dbReference type="SAM" id="SignalP"/>
    </source>
</evidence>
<comment type="caution">
    <text evidence="2">The sequence shown here is derived from an EMBL/GenBank/DDBJ whole genome shotgun (WGS) entry which is preliminary data.</text>
</comment>
<evidence type="ECO:0000313" key="3">
    <source>
        <dbReference type="Proteomes" id="UP000009872"/>
    </source>
</evidence>
<feature type="signal peptide" evidence="1">
    <location>
        <begin position="1"/>
        <end position="24"/>
    </location>
</feature>
<protein>
    <recommendedName>
        <fullName evidence="4">Major fimbrial subunit protein N-terminal domain-containing protein</fullName>
    </recommendedName>
</protein>
<sequence length="1052" mass="114193">MTRRKRMIHCMHGFLLIGSLLLHSCSGETQLDGETGSPEGKDPSRQEVLLNINNKLVLHKTTTRDIATAEENAISTLDVYVFGSPTEDGTYTFQERFAYRENSDDLPADAKELILNAGATDNVTTGLLSLHRGLFVKLYCIANDTKPVKADGNDVVDNDFKPITFTAGGSIMEKAGSPSEADFLKYHTQIMNGGMITDMLDTPLAMSGAQTLPLDLTDVSTGGRQQVNFKLTRLAARFDIVNKADESRFTIESISMGNARRGAGYFPIVACGAYPAIGGELTTTADKAFTGNNANTGTQQGAFYCYPSMQEDEGFLMLKGHYKVNETENKEVSYRIPFRQKGIDGQETYLDINNNHRYTIGITKADDLRLEFTLRVADWTDDGNIDDYEPDNKPGEITVSIPNDFQDRTTATLDPDRNVYTVSMSLDTGSSFDMTVGSSSPGIKIVYAGGPSAQKNNWLVCKPKSTTRISSSSDYTFSIKEDYTGLFPRATVRVYDVLSGIENILYVEAVAVPQPLATTQPGKAPNGTSTNPNSFDVANATVKLYRITNSSAKILFLCPDEMTVVKYPTWMNEPIASKNGAKTTYTLTLKERDVELSPDADMTVVFANSKNATKLRMPITIDLKDAAMTPLFSALGGSDNSYTLPTDGGTLGKISMSVANGNTCTVPVTSMDGVAVEFDFDGNSEWLTSEITAVSSKQQNVKFKLVNENLASAKDVTVTLVNKIGGPDMKFVISPNVGNLSFSGNSSWGVDVLNTTSKTITLYKLSGETQKMTIRVNSWGGSTMESSDVNIVKASGSTEQSTDAADYLLSATGTGSTQLTFANRVDPTKKETYTVTVKNFSALTLNSYSGTLKAIPKNEGSSVLSTTIAVTPPAGGFEVSSAPNSSVVSYSVSGNNCTLKAVSAGSTSITFRSKLDNTKTATYNVTVTGILYEGQAVWKYEGFYIAPVDASGGVPWDSKMTNNYYCSGKKGGTWYIPSSAEYRTILCTSGSNYASSDVYNRYYNKVFSNAYYWTRDADYDPRSYIMYMTMVNACVGVSDRSYKGPVRCVAKY</sequence>
<name>K9EAT5_9BACE</name>
<gene>
    <name evidence="2" type="ORF">HMPREF9447_04788</name>
</gene>
<dbReference type="eggNOG" id="ENOG5033Q86">
    <property type="taxonomic scope" value="Bacteria"/>
</dbReference>
<dbReference type="PATRIC" id="fig|742727.4.peg.4884"/>
<evidence type="ECO:0008006" key="4">
    <source>
        <dbReference type="Google" id="ProtNLM"/>
    </source>
</evidence>